<reference evidence="2 3" key="1">
    <citation type="journal article" date="2020" name="Nat. Food">
        <title>A phased Vanilla planifolia genome enables genetic improvement of flavour and production.</title>
        <authorList>
            <person name="Hasing T."/>
            <person name="Tang H."/>
            <person name="Brym M."/>
            <person name="Khazi F."/>
            <person name="Huang T."/>
            <person name="Chambers A.H."/>
        </authorList>
    </citation>
    <scope>NUCLEOTIDE SEQUENCE [LARGE SCALE GENOMIC DNA]</scope>
    <source>
        <tissue evidence="2">Leaf</tissue>
    </source>
</reference>
<organism evidence="2 3">
    <name type="scientific">Vanilla planifolia</name>
    <name type="common">Vanilla</name>
    <dbReference type="NCBI Taxonomy" id="51239"/>
    <lineage>
        <taxon>Eukaryota</taxon>
        <taxon>Viridiplantae</taxon>
        <taxon>Streptophyta</taxon>
        <taxon>Embryophyta</taxon>
        <taxon>Tracheophyta</taxon>
        <taxon>Spermatophyta</taxon>
        <taxon>Magnoliopsida</taxon>
        <taxon>Liliopsida</taxon>
        <taxon>Asparagales</taxon>
        <taxon>Orchidaceae</taxon>
        <taxon>Vanilloideae</taxon>
        <taxon>Vanilleae</taxon>
        <taxon>Vanilla</taxon>
    </lineage>
</organism>
<evidence type="ECO:0000256" key="1">
    <source>
        <dbReference type="SAM" id="MobiDB-lite"/>
    </source>
</evidence>
<evidence type="ECO:0000313" key="3">
    <source>
        <dbReference type="Proteomes" id="UP000636800"/>
    </source>
</evidence>
<feature type="compositionally biased region" description="Acidic residues" evidence="1">
    <location>
        <begin position="48"/>
        <end position="81"/>
    </location>
</feature>
<dbReference type="OrthoDB" id="343296at2759"/>
<feature type="region of interest" description="Disordered" evidence="1">
    <location>
        <begin position="37"/>
        <end position="94"/>
    </location>
</feature>
<proteinExistence type="predicted"/>
<dbReference type="EMBL" id="JADCNL010000001">
    <property type="protein sequence ID" value="KAG0497258.1"/>
    <property type="molecule type" value="Genomic_DNA"/>
</dbReference>
<keyword evidence="3" id="KW-1185">Reference proteome</keyword>
<evidence type="ECO:0000313" key="2">
    <source>
        <dbReference type="EMBL" id="KAG0497258.1"/>
    </source>
</evidence>
<sequence>MPIGIYWCDRHPDRRSRGGRWGAEGKTRHLGCVSEVKINSDRQAMPPAEEEEQGVFDDDEELDDSEGDDSDMDEDDDEDEVSPPASSAQPPLIIKEELHPVLTLTLIMPTSWHLRRPLRITERSQRFPFL</sequence>
<name>A0A835VHF3_VANPL</name>
<protein>
    <submittedName>
        <fullName evidence="2">Uncharacterized protein</fullName>
    </submittedName>
</protein>
<accession>A0A835VHF3</accession>
<gene>
    <name evidence="2" type="ORF">HPP92_001949</name>
</gene>
<dbReference type="Proteomes" id="UP000636800">
    <property type="component" value="Chromosome 1"/>
</dbReference>
<comment type="caution">
    <text evidence="2">The sequence shown here is derived from an EMBL/GenBank/DDBJ whole genome shotgun (WGS) entry which is preliminary data.</text>
</comment>
<dbReference type="AlphaFoldDB" id="A0A835VHF3"/>